<keyword evidence="2" id="KW-0805">Transcription regulation</keyword>
<dbReference type="EMBL" id="JANJYI010000005">
    <property type="protein sequence ID" value="KAK2650220.1"/>
    <property type="molecule type" value="Genomic_DNA"/>
</dbReference>
<evidence type="ECO:0000256" key="1">
    <source>
        <dbReference type="ARBA" id="ARBA00004123"/>
    </source>
</evidence>
<evidence type="ECO:0000313" key="7">
    <source>
        <dbReference type="Proteomes" id="UP001280121"/>
    </source>
</evidence>
<accession>A0AAD9X1M9</accession>
<dbReference type="AlphaFoldDB" id="A0AAD9X1M9"/>
<keyword evidence="3" id="KW-0238">DNA-binding</keyword>
<dbReference type="GO" id="GO:0005634">
    <property type="term" value="C:nucleus"/>
    <property type="evidence" value="ECO:0007669"/>
    <property type="project" value="UniProtKB-SubCell"/>
</dbReference>
<evidence type="ECO:0000256" key="5">
    <source>
        <dbReference type="ARBA" id="ARBA00023242"/>
    </source>
</evidence>
<keyword evidence="7" id="KW-1185">Reference proteome</keyword>
<gene>
    <name evidence="6" type="ORF">Ddye_017709</name>
</gene>
<comment type="caution">
    <text evidence="6">The sequence shown here is derived from an EMBL/GenBank/DDBJ whole genome shotgun (WGS) entry which is preliminary data.</text>
</comment>
<dbReference type="GO" id="GO:0003677">
    <property type="term" value="F:DNA binding"/>
    <property type="evidence" value="ECO:0007669"/>
    <property type="project" value="UniProtKB-KW"/>
</dbReference>
<evidence type="ECO:0000313" key="6">
    <source>
        <dbReference type="EMBL" id="KAK2650220.1"/>
    </source>
</evidence>
<dbReference type="PANTHER" id="PTHR13690">
    <property type="entry name" value="TRANSCRIPTION FACTOR POSF21-RELATED"/>
    <property type="match status" value="1"/>
</dbReference>
<name>A0AAD9X1M9_9ROSI</name>
<dbReference type="Gene3D" id="1.20.5.170">
    <property type="match status" value="1"/>
</dbReference>
<organism evidence="6 7">
    <name type="scientific">Dipteronia dyeriana</name>
    <dbReference type="NCBI Taxonomy" id="168575"/>
    <lineage>
        <taxon>Eukaryota</taxon>
        <taxon>Viridiplantae</taxon>
        <taxon>Streptophyta</taxon>
        <taxon>Embryophyta</taxon>
        <taxon>Tracheophyta</taxon>
        <taxon>Spermatophyta</taxon>
        <taxon>Magnoliopsida</taxon>
        <taxon>eudicotyledons</taxon>
        <taxon>Gunneridae</taxon>
        <taxon>Pentapetalae</taxon>
        <taxon>rosids</taxon>
        <taxon>malvids</taxon>
        <taxon>Sapindales</taxon>
        <taxon>Sapindaceae</taxon>
        <taxon>Hippocastanoideae</taxon>
        <taxon>Acereae</taxon>
        <taxon>Dipteronia</taxon>
    </lineage>
</organism>
<dbReference type="GO" id="GO:0003700">
    <property type="term" value="F:DNA-binding transcription factor activity"/>
    <property type="evidence" value="ECO:0007669"/>
    <property type="project" value="InterPro"/>
</dbReference>
<keyword evidence="5" id="KW-0539">Nucleus</keyword>
<protein>
    <recommendedName>
        <fullName evidence="8">BZIP domain-containing protein</fullName>
    </recommendedName>
</protein>
<reference evidence="6" key="1">
    <citation type="journal article" date="2023" name="Plant J.">
        <title>Genome sequences and population genomics provide insights into the demographic history, inbreeding, and mutation load of two 'living fossil' tree species of Dipteronia.</title>
        <authorList>
            <person name="Feng Y."/>
            <person name="Comes H.P."/>
            <person name="Chen J."/>
            <person name="Zhu S."/>
            <person name="Lu R."/>
            <person name="Zhang X."/>
            <person name="Li P."/>
            <person name="Qiu J."/>
            <person name="Olsen K.M."/>
            <person name="Qiu Y."/>
        </authorList>
    </citation>
    <scope>NUCLEOTIDE SEQUENCE</scope>
    <source>
        <strain evidence="6">KIB01</strain>
    </source>
</reference>
<sequence length="351" mass="38631">MKRSAGQDIDPIGRFNEADRKKILANDMLALTALSYPKRVKRILANYESAERFKLKRVKYVAELQHKIQTMEKKLAELSAKATTDPVGECAIAHKMQRNTSRNVGLGWKNTMNSEEIVRLCASFSLKDVEGLIRKPSADLKLVVIQRLTLSLVGKVLSSKLVNREAFMKVLKNIWRVKNGVEIEVVTGNVFVFHFKTQEVVDEFGQITTENISEKNVIAHRKCDASTGPESGEVVEKKMQPTVGGEVVFNGEDGDCSTLNSTTLWVAEIDGGASSLASVFRGTGVVDELEASRHMDGGSLGEKHECCEDGISPVDFVFGSQDGNIIPVKTVERSCLLDISADQSLSALRDQ</sequence>
<keyword evidence="4" id="KW-0804">Transcription</keyword>
<dbReference type="PANTHER" id="PTHR13690:SF80">
    <property type="entry name" value="BZIP TRANSCRIPTION FACTOR FAMILY PROTEIN-RELATED"/>
    <property type="match status" value="1"/>
</dbReference>
<dbReference type="SUPFAM" id="SSF57959">
    <property type="entry name" value="Leucine zipper domain"/>
    <property type="match status" value="1"/>
</dbReference>
<dbReference type="Proteomes" id="UP001280121">
    <property type="component" value="Unassembled WGS sequence"/>
</dbReference>
<proteinExistence type="predicted"/>
<evidence type="ECO:0000256" key="3">
    <source>
        <dbReference type="ARBA" id="ARBA00023125"/>
    </source>
</evidence>
<evidence type="ECO:0000256" key="4">
    <source>
        <dbReference type="ARBA" id="ARBA00023163"/>
    </source>
</evidence>
<dbReference type="InterPro" id="IPR046347">
    <property type="entry name" value="bZIP_sf"/>
</dbReference>
<evidence type="ECO:0000256" key="2">
    <source>
        <dbReference type="ARBA" id="ARBA00023015"/>
    </source>
</evidence>
<evidence type="ECO:0008006" key="8">
    <source>
        <dbReference type="Google" id="ProtNLM"/>
    </source>
</evidence>
<comment type="subcellular location">
    <subcellularLocation>
        <location evidence="1">Nucleus</location>
    </subcellularLocation>
</comment>
<dbReference type="CDD" id="cd14703">
    <property type="entry name" value="bZIP_plant_RF2"/>
    <property type="match status" value="1"/>
</dbReference>
<dbReference type="InterPro" id="IPR044759">
    <property type="entry name" value="bZIP_RF2"/>
</dbReference>